<accession>A0A2P2D1A6</accession>
<evidence type="ECO:0000313" key="3">
    <source>
        <dbReference type="Proteomes" id="UP000245076"/>
    </source>
</evidence>
<dbReference type="AlphaFoldDB" id="A0A2P2D1A6"/>
<evidence type="ECO:0000256" key="1">
    <source>
        <dbReference type="SAM" id="SignalP"/>
    </source>
</evidence>
<feature type="signal peptide" evidence="1">
    <location>
        <begin position="1"/>
        <end position="18"/>
    </location>
</feature>
<keyword evidence="3" id="KW-1185">Reference proteome</keyword>
<comment type="caution">
    <text evidence="2">The sequence shown here is derived from an EMBL/GenBank/DDBJ whole genome shotgun (WGS) entry which is preliminary data.</text>
</comment>
<dbReference type="NCBIfam" id="TIGR04452">
    <property type="entry name" value="Lepto_Lipo_YY_C"/>
    <property type="match status" value="1"/>
</dbReference>
<reference evidence="2 3" key="1">
    <citation type="submission" date="2018-02" db="EMBL/GenBank/DDBJ databases">
        <title>Novel Leptospira species isolated from soil and water in Japan.</title>
        <authorList>
            <person name="Nakao R."/>
            <person name="Masuzawa T."/>
        </authorList>
    </citation>
    <scope>NUCLEOTIDE SEQUENCE [LARGE SCALE GENOMIC DNA]</scope>
    <source>
        <strain evidence="2 3">E8</strain>
    </source>
</reference>
<dbReference type="InterPro" id="IPR031030">
    <property type="entry name" value="Lepto_Lipo_YY_C"/>
</dbReference>
<dbReference type="EMBL" id="BFAY01000007">
    <property type="protein sequence ID" value="GBF38423.1"/>
    <property type="molecule type" value="Genomic_DNA"/>
</dbReference>
<evidence type="ECO:0008006" key="4">
    <source>
        <dbReference type="Google" id="ProtNLM"/>
    </source>
</evidence>
<organism evidence="2 3">
    <name type="scientific">Leptospira johnsonii</name>
    <dbReference type="NCBI Taxonomy" id="1917820"/>
    <lineage>
        <taxon>Bacteria</taxon>
        <taxon>Pseudomonadati</taxon>
        <taxon>Spirochaetota</taxon>
        <taxon>Spirochaetia</taxon>
        <taxon>Leptospirales</taxon>
        <taxon>Leptospiraceae</taxon>
        <taxon>Leptospira</taxon>
    </lineage>
</organism>
<evidence type="ECO:0000313" key="2">
    <source>
        <dbReference type="EMBL" id="GBF38423.1"/>
    </source>
</evidence>
<keyword evidence="1" id="KW-0732">Signal</keyword>
<dbReference type="Proteomes" id="UP000245076">
    <property type="component" value="Unassembled WGS sequence"/>
</dbReference>
<gene>
    <name evidence="2" type="ORF">LPTSP1_14140</name>
</gene>
<feature type="chain" id="PRO_5015188521" description="Lipoprotein" evidence="1">
    <location>
        <begin position="19"/>
        <end position="130"/>
    </location>
</feature>
<name>A0A2P2D1A6_9LEPT</name>
<sequence>MKKIISILFLLSAFTTNCNIVESTNLVNDAYSGGEAREKIRNAAFNADGIYYEKKYGGYNGLVTNLSFTNSLTVSFLLDLDDSKYYKKNKVNDCASDMEKFAYLNRLDSIGTFTLSENCRNFEEIGLLPK</sequence>
<dbReference type="RefSeq" id="WP_108928123.1">
    <property type="nucleotide sequence ID" value="NZ_BFAY01000007.1"/>
</dbReference>
<dbReference type="OrthoDB" id="330624at2"/>
<proteinExistence type="predicted"/>
<protein>
    <recommendedName>
        <fullName evidence="4">Lipoprotein</fullName>
    </recommendedName>
</protein>